<dbReference type="EMBL" id="JAUTAN010000001">
    <property type="protein sequence ID" value="MDQ1103890.1"/>
    <property type="molecule type" value="Genomic_DNA"/>
</dbReference>
<dbReference type="AlphaFoldDB" id="A0AAJ1U131"/>
<accession>A0AAJ1U131</accession>
<evidence type="ECO:0000313" key="2">
    <source>
        <dbReference type="EMBL" id="MDQ1103890.1"/>
    </source>
</evidence>
<reference evidence="2" key="1">
    <citation type="submission" date="2023-07" db="EMBL/GenBank/DDBJ databases">
        <title>Functional and genomic diversity of the sorghum phyllosphere microbiome.</title>
        <authorList>
            <person name="Shade A."/>
        </authorList>
    </citation>
    <scope>NUCLEOTIDE SEQUENCE</scope>
    <source>
        <strain evidence="2">SORGH_AS_1067</strain>
    </source>
</reference>
<organism evidence="2 3">
    <name type="scientific">Nocardioides zeae</name>
    <dbReference type="NCBI Taxonomy" id="1457234"/>
    <lineage>
        <taxon>Bacteria</taxon>
        <taxon>Bacillati</taxon>
        <taxon>Actinomycetota</taxon>
        <taxon>Actinomycetes</taxon>
        <taxon>Propionibacteriales</taxon>
        <taxon>Nocardioidaceae</taxon>
        <taxon>Nocardioides</taxon>
    </lineage>
</organism>
<sequence length="113" mass="12735">MHVSTIPSIFDAVPGMADGRSWRHDRPFGLWVDRTERFLVAHRPGLLIDWHPGPDGLQVWVSYLEIGAVAHGQNVRLRTELLEERWVRQAVAPPPETDRGVFREVNAPPAAPS</sequence>
<gene>
    <name evidence="2" type="ORF">QE405_001174</name>
</gene>
<comment type="caution">
    <text evidence="2">The sequence shown here is derived from an EMBL/GenBank/DDBJ whole genome shotgun (WGS) entry which is preliminary data.</text>
</comment>
<feature type="region of interest" description="Disordered" evidence="1">
    <location>
        <begin position="93"/>
        <end position="113"/>
    </location>
</feature>
<dbReference type="Proteomes" id="UP001239215">
    <property type="component" value="Unassembled WGS sequence"/>
</dbReference>
<evidence type="ECO:0000256" key="1">
    <source>
        <dbReference type="SAM" id="MobiDB-lite"/>
    </source>
</evidence>
<protein>
    <submittedName>
        <fullName evidence="2">Uncharacterized protein</fullName>
    </submittedName>
</protein>
<proteinExistence type="predicted"/>
<evidence type="ECO:0000313" key="3">
    <source>
        <dbReference type="Proteomes" id="UP001239215"/>
    </source>
</evidence>
<name>A0AAJ1U131_9ACTN</name>